<reference evidence="3" key="1">
    <citation type="submission" date="2015-07" db="EMBL/GenBank/DDBJ databases">
        <title>Fjat-14205 dsm 2895.</title>
        <authorList>
            <person name="Liu B."/>
            <person name="Wang J."/>
            <person name="Zhu Y."/>
            <person name="Liu G."/>
            <person name="Chen Q."/>
            <person name="Chen Z."/>
            <person name="Lan J."/>
            <person name="Che J."/>
            <person name="Ge C."/>
            <person name="Shi H."/>
            <person name="Pan Z."/>
            <person name="Liu X."/>
        </authorList>
    </citation>
    <scope>NUCLEOTIDE SEQUENCE [LARGE SCALE GENOMIC DNA]</scope>
    <source>
        <strain evidence="3">DSM 25560</strain>
    </source>
</reference>
<dbReference type="RefSeq" id="WP_053584640.1">
    <property type="nucleotide sequence ID" value="NZ_LGRV01000003.1"/>
</dbReference>
<evidence type="ECO:0000259" key="1">
    <source>
        <dbReference type="Pfam" id="PF01551"/>
    </source>
</evidence>
<protein>
    <submittedName>
        <fullName evidence="2">Peptidase M23</fullName>
    </submittedName>
</protein>
<evidence type="ECO:0000313" key="2">
    <source>
        <dbReference type="EMBL" id="KOS69772.1"/>
    </source>
</evidence>
<dbReference type="SUPFAM" id="SSF51261">
    <property type="entry name" value="Duplicated hybrid motif"/>
    <property type="match status" value="1"/>
</dbReference>
<sequence length="235" mass="26538">MIDAREPIIVEFPLRGEWYSPNTPGTKIPSHGTNKFGTRYAYDFVQVDWERKGLPAYRVSLAQYLLFGVPIDEYYCWGQDVYAPCDGIIAQAEDGYTERTRTKLLSDMSNAYKNAHYFDPKKDDIQSVAGNYIIIECADNVYAGLVHLQTGSIQVSVGQCVKKGEVIGRVGHSGNSFAPHLHFQLMDSSDIAIANGLPLAFEQYELFRNGIWEKVNNGIPTNKDRIRFQKSNELE</sequence>
<dbReference type="CDD" id="cd12797">
    <property type="entry name" value="M23_peptidase"/>
    <property type="match status" value="1"/>
</dbReference>
<evidence type="ECO:0000313" key="3">
    <source>
        <dbReference type="Proteomes" id="UP000050668"/>
    </source>
</evidence>
<proteinExistence type="predicted"/>
<name>A0ABR5K4C0_9BACI</name>
<gene>
    <name evidence="2" type="ORF">AEA09_07150</name>
</gene>
<comment type="caution">
    <text evidence="2">The sequence shown here is derived from an EMBL/GenBank/DDBJ whole genome shotgun (WGS) entry which is preliminary data.</text>
</comment>
<dbReference type="PANTHER" id="PTHR21666">
    <property type="entry name" value="PEPTIDASE-RELATED"/>
    <property type="match status" value="1"/>
</dbReference>
<dbReference type="Gene3D" id="2.70.70.10">
    <property type="entry name" value="Glucose Permease (Domain IIA)"/>
    <property type="match status" value="1"/>
</dbReference>
<organism evidence="2 3">
    <name type="scientific">Lysinibacillus contaminans</name>
    <dbReference type="NCBI Taxonomy" id="1293441"/>
    <lineage>
        <taxon>Bacteria</taxon>
        <taxon>Bacillati</taxon>
        <taxon>Bacillota</taxon>
        <taxon>Bacilli</taxon>
        <taxon>Bacillales</taxon>
        <taxon>Bacillaceae</taxon>
        <taxon>Lysinibacillus</taxon>
    </lineage>
</organism>
<dbReference type="InterPro" id="IPR016047">
    <property type="entry name" value="M23ase_b-sheet_dom"/>
</dbReference>
<dbReference type="PANTHER" id="PTHR21666:SF270">
    <property type="entry name" value="MUREIN HYDROLASE ACTIVATOR ENVC"/>
    <property type="match status" value="1"/>
</dbReference>
<feature type="domain" description="M23ase beta-sheet core" evidence="1">
    <location>
        <begin position="120"/>
        <end position="187"/>
    </location>
</feature>
<dbReference type="Pfam" id="PF01551">
    <property type="entry name" value="Peptidase_M23"/>
    <property type="match status" value="1"/>
</dbReference>
<dbReference type="Proteomes" id="UP000050668">
    <property type="component" value="Unassembled WGS sequence"/>
</dbReference>
<dbReference type="InterPro" id="IPR050570">
    <property type="entry name" value="Cell_wall_metabolism_enzyme"/>
</dbReference>
<dbReference type="InterPro" id="IPR011055">
    <property type="entry name" value="Dup_hybrid_motif"/>
</dbReference>
<keyword evidence="3" id="KW-1185">Reference proteome</keyword>
<dbReference type="EMBL" id="LGRV01000003">
    <property type="protein sequence ID" value="KOS69772.1"/>
    <property type="molecule type" value="Genomic_DNA"/>
</dbReference>
<accession>A0ABR5K4C0</accession>